<evidence type="ECO:0000259" key="1">
    <source>
        <dbReference type="Pfam" id="PF01966"/>
    </source>
</evidence>
<dbReference type="Gene3D" id="1.10.3210.10">
    <property type="entry name" value="Hypothetical protein af1432"/>
    <property type="match status" value="1"/>
</dbReference>
<reference evidence="2 3" key="1">
    <citation type="submission" date="2018-08" db="EMBL/GenBank/DDBJ databases">
        <title>A genome reference for cultivated species of the human gut microbiota.</title>
        <authorList>
            <person name="Zou Y."/>
            <person name="Xue W."/>
            <person name="Luo G."/>
        </authorList>
    </citation>
    <scope>NUCLEOTIDE SEQUENCE [LARGE SCALE GENOMIC DNA]</scope>
    <source>
        <strain evidence="2 3">TF10-9AT</strain>
    </source>
</reference>
<accession>A0A8B2Z2U4</accession>
<feature type="domain" description="HD" evidence="1">
    <location>
        <begin position="12"/>
        <end position="80"/>
    </location>
</feature>
<dbReference type="NCBIfam" id="TIGR00277">
    <property type="entry name" value="HDIG"/>
    <property type="match status" value="1"/>
</dbReference>
<organism evidence="2 3">
    <name type="scientific">Ligilactobacillus ruminis</name>
    <dbReference type="NCBI Taxonomy" id="1623"/>
    <lineage>
        <taxon>Bacteria</taxon>
        <taxon>Bacillati</taxon>
        <taxon>Bacillota</taxon>
        <taxon>Bacilli</taxon>
        <taxon>Lactobacillales</taxon>
        <taxon>Lactobacillaceae</taxon>
        <taxon>Ligilactobacillus</taxon>
    </lineage>
</organism>
<dbReference type="InterPro" id="IPR006675">
    <property type="entry name" value="HDIG_dom"/>
</dbReference>
<dbReference type="EMBL" id="QSQR01000010">
    <property type="protein sequence ID" value="RGK45232.1"/>
    <property type="molecule type" value="Genomic_DNA"/>
</dbReference>
<evidence type="ECO:0000313" key="3">
    <source>
        <dbReference type="Proteomes" id="UP000260790"/>
    </source>
</evidence>
<dbReference type="Pfam" id="PF01966">
    <property type="entry name" value="HD"/>
    <property type="match status" value="1"/>
</dbReference>
<protein>
    <submittedName>
        <fullName evidence="2">HDIG domain-containing protein</fullName>
    </submittedName>
</protein>
<name>A0A8B2Z2U4_9LACO</name>
<dbReference type="InterPro" id="IPR006674">
    <property type="entry name" value="HD_domain"/>
</dbReference>
<evidence type="ECO:0000313" key="2">
    <source>
        <dbReference type="EMBL" id="RGK45232.1"/>
    </source>
</evidence>
<dbReference type="SUPFAM" id="SSF109604">
    <property type="entry name" value="HD-domain/PDEase-like"/>
    <property type="match status" value="1"/>
</dbReference>
<comment type="caution">
    <text evidence="2">The sequence shown here is derived from an EMBL/GenBank/DDBJ whole genome shotgun (WGS) entry which is preliminary data.</text>
</comment>
<dbReference type="Proteomes" id="UP000260790">
    <property type="component" value="Unassembled WGS sequence"/>
</dbReference>
<gene>
    <name evidence="2" type="ORF">DXD09_09350</name>
</gene>
<sequence length="125" mass="14673">MEERMVNQFYGSLLHDIGKAVQRAENVRKKHQIVGADLLEKFDANREITRSLRYHHINYMSSSLPKDSLSYITYIADNIASGTDRRSENDEKGWKWNSKTPITNIEVFDPERLRHLLPWNIDLTL</sequence>
<dbReference type="AlphaFoldDB" id="A0A8B2Z2U4"/>
<dbReference type="RefSeq" id="WP_117643939.1">
    <property type="nucleotide sequence ID" value="NZ_JAQDES010000018.1"/>
</dbReference>
<proteinExistence type="predicted"/>